<dbReference type="Gene3D" id="2.40.50.100">
    <property type="match status" value="1"/>
</dbReference>
<dbReference type="GO" id="GO:0055085">
    <property type="term" value="P:transmembrane transport"/>
    <property type="evidence" value="ECO:0007669"/>
    <property type="project" value="InterPro"/>
</dbReference>
<name>A0A2T0RH30_9RHOB</name>
<dbReference type="EMBL" id="PVTD01000013">
    <property type="protein sequence ID" value="PRY20475.1"/>
    <property type="molecule type" value="Genomic_DNA"/>
</dbReference>
<dbReference type="InterPro" id="IPR050739">
    <property type="entry name" value="MFP"/>
</dbReference>
<reference evidence="9 10" key="1">
    <citation type="submission" date="2018-03" db="EMBL/GenBank/DDBJ databases">
        <title>Genomic Encyclopedia of Archaeal and Bacterial Type Strains, Phase II (KMG-II): from individual species to whole genera.</title>
        <authorList>
            <person name="Goeker M."/>
        </authorList>
    </citation>
    <scope>NUCLEOTIDE SEQUENCE [LARGE SCALE GENOMIC DNA]</scope>
    <source>
        <strain evidence="9 10">DSM 29328</strain>
    </source>
</reference>
<gene>
    <name evidence="9" type="ORF">CLV78_11374</name>
</gene>
<dbReference type="InterPro" id="IPR058634">
    <property type="entry name" value="AaeA-lik-b-barrel"/>
</dbReference>
<organism evidence="9 10">
    <name type="scientific">Aliiruegeria haliotis</name>
    <dbReference type="NCBI Taxonomy" id="1280846"/>
    <lineage>
        <taxon>Bacteria</taxon>
        <taxon>Pseudomonadati</taxon>
        <taxon>Pseudomonadota</taxon>
        <taxon>Alphaproteobacteria</taxon>
        <taxon>Rhodobacterales</taxon>
        <taxon>Roseobacteraceae</taxon>
        <taxon>Aliiruegeria</taxon>
    </lineage>
</organism>
<dbReference type="Pfam" id="PF25963">
    <property type="entry name" value="Beta-barrel_AAEA"/>
    <property type="match status" value="1"/>
</dbReference>
<evidence type="ECO:0000256" key="2">
    <source>
        <dbReference type="ARBA" id="ARBA00022692"/>
    </source>
</evidence>
<keyword evidence="5" id="KW-0175">Coiled coil</keyword>
<feature type="transmembrane region" description="Helical" evidence="6">
    <location>
        <begin position="12"/>
        <end position="34"/>
    </location>
</feature>
<keyword evidence="10" id="KW-1185">Reference proteome</keyword>
<dbReference type="SUPFAM" id="SSF111369">
    <property type="entry name" value="HlyD-like secretion proteins"/>
    <property type="match status" value="2"/>
</dbReference>
<accession>A0A2T0RH30</accession>
<proteinExistence type="predicted"/>
<keyword evidence="2 6" id="KW-0812">Transmembrane</keyword>
<keyword evidence="4 6" id="KW-0472">Membrane</keyword>
<dbReference type="PANTHER" id="PTHR30386">
    <property type="entry name" value="MEMBRANE FUSION SUBUNIT OF EMRAB-TOLC MULTIDRUG EFFLUX PUMP"/>
    <property type="match status" value="1"/>
</dbReference>
<dbReference type="Pfam" id="PF25917">
    <property type="entry name" value="BSH_RND"/>
    <property type="match status" value="1"/>
</dbReference>
<dbReference type="RefSeq" id="WP_106207777.1">
    <property type="nucleotide sequence ID" value="NZ_PVTD01000013.1"/>
</dbReference>
<evidence type="ECO:0000256" key="4">
    <source>
        <dbReference type="ARBA" id="ARBA00023136"/>
    </source>
</evidence>
<dbReference type="AlphaFoldDB" id="A0A2T0RH30"/>
<dbReference type="OrthoDB" id="9811754at2"/>
<evidence type="ECO:0000256" key="6">
    <source>
        <dbReference type="SAM" id="Phobius"/>
    </source>
</evidence>
<keyword evidence="3 6" id="KW-1133">Transmembrane helix</keyword>
<evidence type="ECO:0000259" key="7">
    <source>
        <dbReference type="Pfam" id="PF25917"/>
    </source>
</evidence>
<feature type="domain" description="Multidrug resistance protein MdtA-like barrel-sandwich hybrid" evidence="7">
    <location>
        <begin position="51"/>
        <end position="241"/>
    </location>
</feature>
<dbReference type="Proteomes" id="UP000239480">
    <property type="component" value="Unassembled WGS sequence"/>
</dbReference>
<evidence type="ECO:0000313" key="10">
    <source>
        <dbReference type="Proteomes" id="UP000239480"/>
    </source>
</evidence>
<evidence type="ECO:0000259" key="8">
    <source>
        <dbReference type="Pfam" id="PF25963"/>
    </source>
</evidence>
<evidence type="ECO:0000256" key="3">
    <source>
        <dbReference type="ARBA" id="ARBA00022989"/>
    </source>
</evidence>
<feature type="domain" description="p-hydroxybenzoic acid efflux pump subunit AaeA-like beta-barrel" evidence="8">
    <location>
        <begin position="247"/>
        <end position="343"/>
    </location>
</feature>
<dbReference type="InterPro" id="IPR058625">
    <property type="entry name" value="MdtA-like_BSH"/>
</dbReference>
<dbReference type="Gene3D" id="1.10.287.470">
    <property type="entry name" value="Helix hairpin bin"/>
    <property type="match status" value="1"/>
</dbReference>
<dbReference type="PANTHER" id="PTHR30386:SF26">
    <property type="entry name" value="TRANSPORT PROTEIN COMB"/>
    <property type="match status" value="1"/>
</dbReference>
<dbReference type="Gene3D" id="2.40.30.170">
    <property type="match status" value="1"/>
</dbReference>
<evidence type="ECO:0000256" key="5">
    <source>
        <dbReference type="SAM" id="Coils"/>
    </source>
</evidence>
<sequence>MLEPDITKGQRWAGRAIFAVAAGVSLVLTVIVLMQVDRRPGTNDASVGAEVIHVTAGVPGKIRDLAVAENDAVEAGAPLFALEDTAYRLQRDQAAAQIEAARAALADAERTARATAQNAGSAADEINRAEQNLALAEATVARLEPLAADGIASKQSLDEARTAAADARVSLDVARKSATAAEELVTNTDAIAAELRAAEALLASAEHTLAQTKVVAPVAGFVTGLQAGVGTWVLPEQPALALIDRDSWHIEAFFRETDIAAIEPGMAARVRVLSHSGTVLTGRVDSVGRGVQTTDSLELQGVLPIVPRSTDWVRLARRFPVRITLDPPLPSFLRLGASASVTIGDRE</sequence>
<evidence type="ECO:0000313" key="9">
    <source>
        <dbReference type="EMBL" id="PRY20475.1"/>
    </source>
</evidence>
<protein>
    <submittedName>
        <fullName evidence="9">Multidrug efflux system membrane fusion protein</fullName>
    </submittedName>
</protein>
<comment type="subcellular location">
    <subcellularLocation>
        <location evidence="1">Membrane</location>
        <topology evidence="1">Single-pass membrane protein</topology>
    </subcellularLocation>
</comment>
<evidence type="ECO:0000256" key="1">
    <source>
        <dbReference type="ARBA" id="ARBA00004167"/>
    </source>
</evidence>
<dbReference type="GO" id="GO:0016020">
    <property type="term" value="C:membrane"/>
    <property type="evidence" value="ECO:0007669"/>
    <property type="project" value="UniProtKB-SubCell"/>
</dbReference>
<feature type="coiled-coil region" evidence="5">
    <location>
        <begin position="91"/>
        <end position="139"/>
    </location>
</feature>
<comment type="caution">
    <text evidence="9">The sequence shown here is derived from an EMBL/GenBank/DDBJ whole genome shotgun (WGS) entry which is preliminary data.</text>
</comment>